<evidence type="ECO:0000256" key="2">
    <source>
        <dbReference type="ARBA" id="ARBA00005587"/>
    </source>
</evidence>
<dbReference type="Proteomes" id="UP000484547">
    <property type="component" value="Unassembled WGS sequence"/>
</dbReference>
<proteinExistence type="inferred from homology"/>
<dbReference type="RefSeq" id="WP_113076994.1">
    <property type="nucleotide sequence ID" value="NZ_AP019004.1"/>
</dbReference>
<feature type="transmembrane region" description="Helical" evidence="6">
    <location>
        <begin position="168"/>
        <end position="187"/>
    </location>
</feature>
<dbReference type="EMBL" id="WNBM01000001">
    <property type="protein sequence ID" value="MTT75273.1"/>
    <property type="molecule type" value="Genomic_DNA"/>
</dbReference>
<dbReference type="Pfam" id="PF01184">
    <property type="entry name" value="Gpr1_Fun34_YaaH"/>
    <property type="match status" value="1"/>
</dbReference>
<comment type="similarity">
    <text evidence="2">Belongs to the acetate uptake transporter (AceTr) (TC 2.A.96) family.</text>
</comment>
<reference evidence="9 10" key="1">
    <citation type="journal article" date="2019" name="Nat. Med.">
        <title>A library of human gut bacterial isolates paired with longitudinal multiomics data enables mechanistic microbiome research.</title>
        <authorList>
            <person name="Poyet M."/>
            <person name="Groussin M."/>
            <person name="Gibbons S.M."/>
            <person name="Avila-Pacheco J."/>
            <person name="Jiang X."/>
            <person name="Kearney S.M."/>
            <person name="Perrotta A.R."/>
            <person name="Berdy B."/>
            <person name="Zhao S."/>
            <person name="Lieberman T.D."/>
            <person name="Swanson P.K."/>
            <person name="Smith M."/>
            <person name="Roesemann S."/>
            <person name="Alexander J.E."/>
            <person name="Rich S.A."/>
            <person name="Livny J."/>
            <person name="Vlamakis H."/>
            <person name="Clish C."/>
            <person name="Bullock K."/>
            <person name="Deik A."/>
            <person name="Scott J."/>
            <person name="Pierce K.A."/>
            <person name="Xavier R.J."/>
            <person name="Alm E.J."/>
        </authorList>
    </citation>
    <scope>NUCLEOTIDE SEQUENCE [LARGE SCALE GENOMIC DNA]</scope>
    <source>
        <strain evidence="7 10">BIOML-A13</strain>
        <strain evidence="8 9">BIOML-A3</strain>
    </source>
</reference>
<keyword evidence="9" id="KW-1185">Reference proteome</keyword>
<evidence type="ECO:0000313" key="7">
    <source>
        <dbReference type="EMBL" id="MTT75273.1"/>
    </source>
</evidence>
<evidence type="ECO:0000313" key="9">
    <source>
        <dbReference type="Proteomes" id="UP000443070"/>
    </source>
</evidence>
<feature type="transmembrane region" description="Helical" evidence="6">
    <location>
        <begin position="46"/>
        <end position="65"/>
    </location>
</feature>
<feature type="transmembrane region" description="Helical" evidence="6">
    <location>
        <begin position="114"/>
        <end position="139"/>
    </location>
</feature>
<evidence type="ECO:0000256" key="4">
    <source>
        <dbReference type="ARBA" id="ARBA00022989"/>
    </source>
</evidence>
<keyword evidence="3 6" id="KW-0812">Transmembrane</keyword>
<keyword evidence="4 6" id="KW-1133">Transmembrane helix</keyword>
<organism evidence="7 10">
    <name type="scientific">Phascolarctobacterium faecium</name>
    <dbReference type="NCBI Taxonomy" id="33025"/>
    <lineage>
        <taxon>Bacteria</taxon>
        <taxon>Bacillati</taxon>
        <taxon>Bacillota</taxon>
        <taxon>Negativicutes</taxon>
        <taxon>Acidaminococcales</taxon>
        <taxon>Acidaminococcaceae</taxon>
        <taxon>Phascolarctobacterium</taxon>
    </lineage>
</organism>
<dbReference type="GeneID" id="49407282"/>
<evidence type="ECO:0000256" key="6">
    <source>
        <dbReference type="SAM" id="Phobius"/>
    </source>
</evidence>
<dbReference type="GO" id="GO:0016020">
    <property type="term" value="C:membrane"/>
    <property type="evidence" value="ECO:0007669"/>
    <property type="project" value="UniProtKB-SubCell"/>
</dbReference>
<feature type="transmembrane region" description="Helical" evidence="6">
    <location>
        <begin position="146"/>
        <end position="162"/>
    </location>
</feature>
<comment type="subcellular location">
    <subcellularLocation>
        <location evidence="1">Membrane</location>
        <topology evidence="1">Multi-pass membrane protein</topology>
    </subcellularLocation>
</comment>
<dbReference type="InterPro" id="IPR047623">
    <property type="entry name" value="SatP"/>
</dbReference>
<dbReference type="InterPro" id="IPR000791">
    <property type="entry name" value="Gpr1/Fun34/SatP-like"/>
</dbReference>
<protein>
    <submittedName>
        <fullName evidence="7">Uncharacterized protein</fullName>
    </submittedName>
</protein>
<feature type="transmembrane region" description="Helical" evidence="6">
    <location>
        <begin position="21"/>
        <end position="40"/>
    </location>
</feature>
<evidence type="ECO:0000256" key="3">
    <source>
        <dbReference type="ARBA" id="ARBA00022692"/>
    </source>
</evidence>
<dbReference type="PANTHER" id="PTHR30178:SF3">
    <property type="entry name" value="SUCCINATE-ACETATE_PROTON SYMPORTER SATP"/>
    <property type="match status" value="1"/>
</dbReference>
<dbReference type="PANTHER" id="PTHR30178">
    <property type="entry name" value="INNER MEMBRANE PROTEIN YAAH"/>
    <property type="match status" value="1"/>
</dbReference>
<gene>
    <name evidence="7" type="ORF">GMD11_03180</name>
    <name evidence="8" type="ORF">GMD18_03180</name>
</gene>
<dbReference type="NCBIfam" id="NF038013">
    <property type="entry name" value="AceTr_1"/>
    <property type="match status" value="1"/>
</dbReference>
<feature type="transmembrane region" description="Helical" evidence="6">
    <location>
        <begin position="72"/>
        <end position="94"/>
    </location>
</feature>
<dbReference type="AlphaFoldDB" id="A0A3G9GYS5"/>
<evidence type="ECO:0000256" key="5">
    <source>
        <dbReference type="ARBA" id="ARBA00023136"/>
    </source>
</evidence>
<dbReference type="Proteomes" id="UP000443070">
    <property type="component" value="Unassembled WGS sequence"/>
</dbReference>
<dbReference type="OrthoDB" id="9787939at2"/>
<name>A0A3G9GYS5_9FIRM</name>
<keyword evidence="5 6" id="KW-0472">Membrane</keyword>
<comment type="caution">
    <text evidence="7">The sequence shown here is derived from an EMBL/GenBank/DDBJ whole genome shotgun (WGS) entry which is preliminary data.</text>
</comment>
<dbReference type="EMBL" id="WNBW01000001">
    <property type="protein sequence ID" value="MTU03405.1"/>
    <property type="molecule type" value="Genomic_DNA"/>
</dbReference>
<accession>A0A3G9GYS5</accession>
<evidence type="ECO:0000313" key="10">
    <source>
        <dbReference type="Proteomes" id="UP000484547"/>
    </source>
</evidence>
<evidence type="ECO:0000256" key="1">
    <source>
        <dbReference type="ARBA" id="ARBA00004141"/>
    </source>
</evidence>
<sequence length="207" mass="21918">MSTNNDSTQHVQIAVADPTPLGLFGLAVVTMVASAQKLGIVEGVSWVLPWALFCGSFAQLLAGYFDYCHRNIFGATIFSAFGFFWSAVGMSWMIKAGTFGPGLAAGVDPKAIGFAFLAYFIFACIGTIAASSASLFLFVDMVFIDILLLGLALDGLGIGGHFPHTMAAYAEMAVALISLYGAGAGFLNNFYGRQFWPVGAPLGIWKK</sequence>
<evidence type="ECO:0000313" key="8">
    <source>
        <dbReference type="EMBL" id="MTU03405.1"/>
    </source>
</evidence>